<comment type="caution">
    <text evidence="1">The sequence shown here is derived from an EMBL/GenBank/DDBJ whole genome shotgun (WGS) entry which is preliminary data.</text>
</comment>
<protein>
    <submittedName>
        <fullName evidence="1">Uncharacterized protein</fullName>
    </submittedName>
</protein>
<evidence type="ECO:0000313" key="2">
    <source>
        <dbReference type="Proteomes" id="UP001151699"/>
    </source>
</evidence>
<accession>A0A9Q0N8G5</accession>
<name>A0A9Q0N8G5_9DIPT</name>
<organism evidence="1 2">
    <name type="scientific">Pseudolycoriella hygida</name>
    <dbReference type="NCBI Taxonomy" id="35572"/>
    <lineage>
        <taxon>Eukaryota</taxon>
        <taxon>Metazoa</taxon>
        <taxon>Ecdysozoa</taxon>
        <taxon>Arthropoda</taxon>
        <taxon>Hexapoda</taxon>
        <taxon>Insecta</taxon>
        <taxon>Pterygota</taxon>
        <taxon>Neoptera</taxon>
        <taxon>Endopterygota</taxon>
        <taxon>Diptera</taxon>
        <taxon>Nematocera</taxon>
        <taxon>Sciaroidea</taxon>
        <taxon>Sciaridae</taxon>
        <taxon>Pseudolycoriella</taxon>
    </lineage>
</organism>
<keyword evidence="2" id="KW-1185">Reference proteome</keyword>
<proteinExistence type="predicted"/>
<dbReference type="Proteomes" id="UP001151699">
    <property type="component" value="Chromosome A"/>
</dbReference>
<gene>
    <name evidence="1" type="ORF">Bhyg_00955</name>
</gene>
<dbReference type="EMBL" id="WJQU01000001">
    <property type="protein sequence ID" value="KAJ6645746.1"/>
    <property type="molecule type" value="Genomic_DNA"/>
</dbReference>
<evidence type="ECO:0000313" key="1">
    <source>
        <dbReference type="EMBL" id="KAJ6645746.1"/>
    </source>
</evidence>
<dbReference type="AlphaFoldDB" id="A0A9Q0N8G5"/>
<sequence>MIVTVDSGLEASLGEGVNHTIPDREFKRRTQIEKPLISLGRWRFAM</sequence>
<reference evidence="1" key="1">
    <citation type="submission" date="2022-07" db="EMBL/GenBank/DDBJ databases">
        <authorList>
            <person name="Trinca V."/>
            <person name="Uliana J.V.C."/>
            <person name="Torres T.T."/>
            <person name="Ward R.J."/>
            <person name="Monesi N."/>
        </authorList>
    </citation>
    <scope>NUCLEOTIDE SEQUENCE</scope>
    <source>
        <strain evidence="1">HSMRA1968</strain>
        <tissue evidence="1">Whole embryos</tissue>
    </source>
</reference>